<dbReference type="PANTHER" id="PTHR11814">
    <property type="entry name" value="SULFATE TRANSPORTER"/>
    <property type="match status" value="1"/>
</dbReference>
<evidence type="ECO:0000256" key="1">
    <source>
        <dbReference type="ARBA" id="ARBA00004141"/>
    </source>
</evidence>
<dbReference type="InterPro" id="IPR036513">
    <property type="entry name" value="STAS_dom_sf"/>
</dbReference>
<evidence type="ECO:0000313" key="7">
    <source>
        <dbReference type="EMBL" id="ESE40786.1"/>
    </source>
</evidence>
<organism evidence="7 8">
    <name type="scientific">Shewanella decolorationis S12</name>
    <dbReference type="NCBI Taxonomy" id="1353536"/>
    <lineage>
        <taxon>Bacteria</taxon>
        <taxon>Pseudomonadati</taxon>
        <taxon>Pseudomonadota</taxon>
        <taxon>Gammaproteobacteria</taxon>
        <taxon>Alteromonadales</taxon>
        <taxon>Shewanellaceae</taxon>
        <taxon>Shewanella</taxon>
    </lineage>
</organism>
<feature type="transmembrane region" description="Helical" evidence="5">
    <location>
        <begin position="186"/>
        <end position="204"/>
    </location>
</feature>
<dbReference type="Pfam" id="PF01740">
    <property type="entry name" value="STAS"/>
    <property type="match status" value="1"/>
</dbReference>
<sequence length="594" mass="62823">MDPHVSHSAHLFSLRIAHALSEACVKDKYSVKRFGQDLLAGLTVGIIAIPLAMALAIASGVAPQYGLYTAIVGGFIIAMTGGSRYSVSGPTAAFVVLLYPIAQQFGLAGLLIATVMSGMMLVAMAMLRLGRLILYIPESVTLGFTAGIGVVIATLQLKDFFGLHIEHMPEQYFSKIMALGQALPSLHLPSLLVAAATLATMLLWPKLKIPVPAHLPAIALGSILALVLNAMGADIETIGTRFHYQLSDGSVGTGIPAVLPHFEWPWLQTGANGQTFEFNLATFQALLPAAFAIAMLGAIESLLCAVVLDGMTGKRHSANSELLGQGIGNIITPFFGGIPATAAIARSAANVKAGAQSPIASMIHAIVVLVGLVALAGVLAYLPMSAMAALLLVVAWNMSEAPKAVHLLKTAPTSDILVFLSCFSLTVIFDMVIAISVGIILAALLFMKEIAEMTKLYDISTNKRYVDQPLSADWAVIKINGPLFFAAADRIFAEIASLTQDKQVIVLYLDGVSILDAGGLAALNKLIDKCKLNHTKLIIADLQFQPIRTLARAKVQPIEGVLKFYPTLREALAEAPVPEQIVESSTTTTQSPSS</sequence>
<evidence type="ECO:0000256" key="5">
    <source>
        <dbReference type="SAM" id="Phobius"/>
    </source>
</evidence>
<comment type="subcellular location">
    <subcellularLocation>
        <location evidence="1">Membrane</location>
        <topology evidence="1">Multi-pass membrane protein</topology>
    </subcellularLocation>
</comment>
<dbReference type="PROSITE" id="PS50801">
    <property type="entry name" value="STAS"/>
    <property type="match status" value="1"/>
</dbReference>
<evidence type="ECO:0000256" key="3">
    <source>
        <dbReference type="ARBA" id="ARBA00022989"/>
    </source>
</evidence>
<keyword evidence="2 5" id="KW-0812">Transmembrane</keyword>
<feature type="transmembrane region" description="Helical" evidence="5">
    <location>
        <begin position="285"/>
        <end position="308"/>
    </location>
</feature>
<keyword evidence="8" id="KW-1185">Reference proteome</keyword>
<evidence type="ECO:0000256" key="4">
    <source>
        <dbReference type="ARBA" id="ARBA00023136"/>
    </source>
</evidence>
<dbReference type="Gene3D" id="3.30.750.24">
    <property type="entry name" value="STAS domain"/>
    <property type="match status" value="1"/>
</dbReference>
<dbReference type="InterPro" id="IPR011547">
    <property type="entry name" value="SLC26A/SulP_dom"/>
</dbReference>
<evidence type="ECO:0000259" key="6">
    <source>
        <dbReference type="PROSITE" id="PS50801"/>
    </source>
</evidence>
<feature type="transmembrane region" description="Helical" evidence="5">
    <location>
        <begin position="38"/>
        <end position="58"/>
    </location>
</feature>
<dbReference type="Proteomes" id="UP000017548">
    <property type="component" value="Unassembled WGS sequence"/>
</dbReference>
<protein>
    <submittedName>
        <fullName evidence="7">Sulfate transporter</fullName>
    </submittedName>
</protein>
<dbReference type="InterPro" id="IPR018045">
    <property type="entry name" value="S04_transporter_CS"/>
</dbReference>
<evidence type="ECO:0000313" key="8">
    <source>
        <dbReference type="Proteomes" id="UP000017548"/>
    </source>
</evidence>
<feature type="transmembrane region" description="Helical" evidence="5">
    <location>
        <begin position="65"/>
        <end position="85"/>
    </location>
</feature>
<dbReference type="InterPro" id="IPR002645">
    <property type="entry name" value="STAS_dom"/>
</dbReference>
<dbReference type="PROSITE" id="PS01130">
    <property type="entry name" value="SLC26A"/>
    <property type="match status" value="1"/>
</dbReference>
<feature type="transmembrane region" description="Helical" evidence="5">
    <location>
        <begin position="366"/>
        <end position="396"/>
    </location>
</feature>
<keyword evidence="4 5" id="KW-0472">Membrane</keyword>
<comment type="caution">
    <text evidence="7">The sequence shown here is derived from an EMBL/GenBank/DDBJ whole genome shotgun (WGS) entry which is preliminary data.</text>
</comment>
<feature type="transmembrane region" description="Helical" evidence="5">
    <location>
        <begin position="139"/>
        <end position="157"/>
    </location>
</feature>
<dbReference type="CDD" id="cd07042">
    <property type="entry name" value="STAS_SulP_like_sulfate_transporter"/>
    <property type="match status" value="1"/>
</dbReference>
<feature type="transmembrane region" description="Helical" evidence="5">
    <location>
        <begin position="211"/>
        <end position="231"/>
    </location>
</feature>
<gene>
    <name evidence="7" type="ORF">SHD_2671</name>
</gene>
<keyword evidence="3 5" id="KW-1133">Transmembrane helix</keyword>
<feature type="transmembrane region" description="Helical" evidence="5">
    <location>
        <begin position="105"/>
        <end position="127"/>
    </location>
</feature>
<dbReference type="Pfam" id="PF00916">
    <property type="entry name" value="Sulfate_transp"/>
    <property type="match status" value="1"/>
</dbReference>
<proteinExistence type="predicted"/>
<dbReference type="NCBIfam" id="NF008660">
    <property type="entry name" value="PRK11660.1"/>
    <property type="match status" value="1"/>
</dbReference>
<reference evidence="7 8" key="1">
    <citation type="journal article" date="2013" name="Genome Announc.">
        <title>Draft Genome Sequence of Shewanella decolorationis S12, a Dye-Degrading Bacterium Isolated from a Wastewater Treatment Plant.</title>
        <authorList>
            <person name="Xu M."/>
            <person name="Fang Y."/>
            <person name="Liu J."/>
            <person name="Chen X."/>
            <person name="Sun G."/>
            <person name="Guo J."/>
            <person name="Hua Z."/>
            <person name="Tu Q."/>
            <person name="Wu L."/>
            <person name="Zhou J."/>
            <person name="Liu X."/>
        </authorList>
    </citation>
    <scope>NUCLEOTIDE SEQUENCE [LARGE SCALE GENOMIC DNA]</scope>
    <source>
        <strain evidence="7 8">S12</strain>
    </source>
</reference>
<feature type="transmembrane region" description="Helical" evidence="5">
    <location>
        <begin position="416"/>
        <end position="446"/>
    </location>
</feature>
<evidence type="ECO:0000256" key="2">
    <source>
        <dbReference type="ARBA" id="ARBA00022692"/>
    </source>
</evidence>
<dbReference type="InterPro" id="IPR001902">
    <property type="entry name" value="SLC26A/SulP_fam"/>
</dbReference>
<name>A0ABN0PL76_9GAMM</name>
<dbReference type="EMBL" id="AXZL01000069">
    <property type="protein sequence ID" value="ESE40786.1"/>
    <property type="molecule type" value="Genomic_DNA"/>
</dbReference>
<accession>A0ABN0PL76</accession>
<feature type="domain" description="STAS" evidence="6">
    <location>
        <begin position="476"/>
        <end position="575"/>
    </location>
</feature>
<dbReference type="SUPFAM" id="SSF52091">
    <property type="entry name" value="SpoIIaa-like"/>
    <property type="match status" value="1"/>
</dbReference>
<dbReference type="NCBIfam" id="TIGR00815">
    <property type="entry name" value="sulP"/>
    <property type="match status" value="1"/>
</dbReference>